<comment type="similarity">
    <text evidence="1">Belongs to the MlaA family.</text>
</comment>
<feature type="chain" id="PRO_5032940958" evidence="4">
    <location>
        <begin position="20"/>
        <end position="280"/>
    </location>
</feature>
<accession>A0A838LCN5</accession>
<sequence length="280" mass="29803">MSTRAWKALPALMLLAACATTGPKTPGDPYEGFNRKMWKLDEGLDKAVMKPVAKGYIAVMPHPVRHGLSNMLDNVTEPFSFINGMLQGKPKRALNSLGRFVINTTVGLGGFMDVAGRNGYPKTPEDLGQTFAVWGAKKSTYLVLPLYGPTTIRDGIGTIASQWVDPYRIVIRKELSFWPAAGLTAFEFVDARANLIDSGADSLLDSSADSYAVARSAYLQHRQAQIEDRDDGGNGGSDDAALNAALDDLGPDNGAAPAATVPTPDQPQPAPTPETGASPK</sequence>
<keyword evidence="2 4" id="KW-0732">Signal</keyword>
<feature type="region of interest" description="Disordered" evidence="3">
    <location>
        <begin position="223"/>
        <end position="280"/>
    </location>
</feature>
<keyword evidence="5" id="KW-0449">Lipoprotein</keyword>
<feature type="compositionally biased region" description="Low complexity" evidence="3">
    <location>
        <begin position="237"/>
        <end position="263"/>
    </location>
</feature>
<evidence type="ECO:0000256" key="4">
    <source>
        <dbReference type="SAM" id="SignalP"/>
    </source>
</evidence>
<dbReference type="Proteomes" id="UP000570166">
    <property type="component" value="Unassembled WGS sequence"/>
</dbReference>
<dbReference type="GO" id="GO:0016020">
    <property type="term" value="C:membrane"/>
    <property type="evidence" value="ECO:0007669"/>
    <property type="project" value="InterPro"/>
</dbReference>
<evidence type="ECO:0000256" key="3">
    <source>
        <dbReference type="SAM" id="MobiDB-lite"/>
    </source>
</evidence>
<dbReference type="AlphaFoldDB" id="A0A838LCN5"/>
<feature type="signal peptide" evidence="4">
    <location>
        <begin position="1"/>
        <end position="19"/>
    </location>
</feature>
<keyword evidence="6" id="KW-1185">Reference proteome</keyword>
<dbReference type="InterPro" id="IPR007428">
    <property type="entry name" value="MlaA"/>
</dbReference>
<dbReference type="PANTHER" id="PTHR30035:SF3">
    <property type="entry name" value="INTERMEMBRANE PHOSPHOLIPID TRANSPORT SYSTEM LIPOPROTEIN MLAA"/>
    <property type="match status" value="1"/>
</dbReference>
<dbReference type="PRINTS" id="PR01805">
    <property type="entry name" value="VACJLIPOPROT"/>
</dbReference>
<dbReference type="EMBL" id="JACEIB010000027">
    <property type="protein sequence ID" value="MBA2936610.1"/>
    <property type="molecule type" value="Genomic_DNA"/>
</dbReference>
<evidence type="ECO:0000313" key="6">
    <source>
        <dbReference type="Proteomes" id="UP000570166"/>
    </source>
</evidence>
<dbReference type="GO" id="GO:0120010">
    <property type="term" value="P:intermembrane phospholipid transfer"/>
    <property type="evidence" value="ECO:0007669"/>
    <property type="project" value="TreeGrafter"/>
</dbReference>
<dbReference type="PROSITE" id="PS51257">
    <property type="entry name" value="PROKAR_LIPOPROTEIN"/>
    <property type="match status" value="1"/>
</dbReference>
<gene>
    <name evidence="5" type="ORF">HZF05_21230</name>
</gene>
<dbReference type="PANTHER" id="PTHR30035">
    <property type="entry name" value="LIPOPROTEIN VACJ-RELATED"/>
    <property type="match status" value="1"/>
</dbReference>
<evidence type="ECO:0000313" key="5">
    <source>
        <dbReference type="EMBL" id="MBA2936610.1"/>
    </source>
</evidence>
<proteinExistence type="inferred from homology"/>
<organism evidence="5 6">
    <name type="scientific">Sphingomonas chungangi</name>
    <dbReference type="NCBI Taxonomy" id="2683589"/>
    <lineage>
        <taxon>Bacteria</taxon>
        <taxon>Pseudomonadati</taxon>
        <taxon>Pseudomonadota</taxon>
        <taxon>Alphaproteobacteria</taxon>
        <taxon>Sphingomonadales</taxon>
        <taxon>Sphingomonadaceae</taxon>
        <taxon>Sphingomonas</taxon>
    </lineage>
</organism>
<comment type="caution">
    <text evidence="5">The sequence shown here is derived from an EMBL/GenBank/DDBJ whole genome shotgun (WGS) entry which is preliminary data.</text>
</comment>
<protein>
    <submittedName>
        <fullName evidence="5">VacJ family lipoprotein</fullName>
    </submittedName>
</protein>
<evidence type="ECO:0000256" key="2">
    <source>
        <dbReference type="ARBA" id="ARBA00022729"/>
    </source>
</evidence>
<name>A0A838LCN5_9SPHN</name>
<dbReference type="Pfam" id="PF04333">
    <property type="entry name" value="MlaA"/>
    <property type="match status" value="1"/>
</dbReference>
<evidence type="ECO:0000256" key="1">
    <source>
        <dbReference type="ARBA" id="ARBA00010634"/>
    </source>
</evidence>
<dbReference type="RefSeq" id="WP_160364440.1">
    <property type="nucleotide sequence ID" value="NZ_JACEIB010000027.1"/>
</dbReference>
<reference evidence="5 6" key="1">
    <citation type="submission" date="2020-07" db="EMBL/GenBank/DDBJ databases">
        <authorList>
            <person name="Sun Q."/>
        </authorList>
    </citation>
    <scope>NUCLEOTIDE SEQUENCE [LARGE SCALE GENOMIC DNA]</scope>
    <source>
        <strain evidence="5 6">CGMCC 1.13654</strain>
    </source>
</reference>